<dbReference type="Proteomes" id="UP000056453">
    <property type="component" value="Unassembled WGS sequence"/>
</dbReference>
<comment type="caution">
    <text evidence="2">The sequence shown here is derived from an EMBL/GenBank/DDBJ whole genome shotgun (WGS) entry which is preliminary data.</text>
</comment>
<evidence type="ECO:0000313" key="3">
    <source>
        <dbReference type="Proteomes" id="UP000056453"/>
    </source>
</evidence>
<accession>A0AAW3MS05</accession>
<reference evidence="2 3" key="1">
    <citation type="submission" date="2015-11" db="EMBL/GenBank/DDBJ databases">
        <title>Expanding the genomic diversity of Burkholderia species for the development of highly accurate diagnostics.</title>
        <authorList>
            <person name="Sahl J."/>
            <person name="Keim P."/>
            <person name="Wagner D."/>
        </authorList>
    </citation>
    <scope>NUCLEOTIDE SEQUENCE [LARGE SCALE GENOMIC DNA]</scope>
    <source>
        <strain evidence="2 3">MSMB1808WGS</strain>
    </source>
</reference>
<proteinExistence type="predicted"/>
<evidence type="ECO:0000313" key="2">
    <source>
        <dbReference type="EMBL" id="KVP93995.1"/>
    </source>
</evidence>
<gene>
    <name evidence="2" type="ORF">WJ96_12560</name>
</gene>
<feature type="region of interest" description="Disordered" evidence="1">
    <location>
        <begin position="43"/>
        <end position="65"/>
    </location>
</feature>
<dbReference type="EMBL" id="LPBJ01000074">
    <property type="protein sequence ID" value="KVP93995.1"/>
    <property type="molecule type" value="Genomic_DNA"/>
</dbReference>
<evidence type="ECO:0000256" key="1">
    <source>
        <dbReference type="SAM" id="MobiDB-lite"/>
    </source>
</evidence>
<name>A0AAW3MS05_9BURK</name>
<sequence>MNAIAPYQRTDCPLLSASVHVPRDNTDTCLRFVCVQTPNAKLQPRIPQSGPHSIEQHGLKSRPMNRILRMVKTRLPTPRLHVNQLPMPTEEAQLADRSCTRRQCTA</sequence>
<protein>
    <submittedName>
        <fullName evidence="2">Uncharacterized protein</fullName>
    </submittedName>
</protein>
<keyword evidence="3" id="KW-1185">Reference proteome</keyword>
<dbReference type="AlphaFoldDB" id="A0AAW3MS05"/>
<organism evidence="2 3">
    <name type="scientific">Burkholderia ubonensis</name>
    <dbReference type="NCBI Taxonomy" id="101571"/>
    <lineage>
        <taxon>Bacteria</taxon>
        <taxon>Pseudomonadati</taxon>
        <taxon>Pseudomonadota</taxon>
        <taxon>Betaproteobacteria</taxon>
        <taxon>Burkholderiales</taxon>
        <taxon>Burkholderiaceae</taxon>
        <taxon>Burkholderia</taxon>
        <taxon>Burkholderia cepacia complex</taxon>
    </lineage>
</organism>